<organism evidence="2 3">
    <name type="scientific">Alosa alosa</name>
    <name type="common">allis shad</name>
    <dbReference type="NCBI Taxonomy" id="278164"/>
    <lineage>
        <taxon>Eukaryota</taxon>
        <taxon>Metazoa</taxon>
        <taxon>Chordata</taxon>
        <taxon>Craniata</taxon>
        <taxon>Vertebrata</taxon>
        <taxon>Euteleostomi</taxon>
        <taxon>Actinopterygii</taxon>
        <taxon>Neopterygii</taxon>
        <taxon>Teleostei</taxon>
        <taxon>Clupei</taxon>
        <taxon>Clupeiformes</taxon>
        <taxon>Clupeoidei</taxon>
        <taxon>Clupeidae</taxon>
        <taxon>Alosa</taxon>
    </lineage>
</organism>
<accession>A0AAV6FXJ5</accession>
<feature type="region of interest" description="Disordered" evidence="1">
    <location>
        <begin position="277"/>
        <end position="362"/>
    </location>
</feature>
<feature type="compositionally biased region" description="Polar residues" evidence="1">
    <location>
        <begin position="177"/>
        <end position="210"/>
    </location>
</feature>
<feature type="region of interest" description="Disordered" evidence="1">
    <location>
        <begin position="175"/>
        <end position="225"/>
    </location>
</feature>
<sequence length="590" mass="63561">MERLPAPPPPPPRLIQRMESGYESSERNSNSPVSMDMPLHEAAGASTHRDMASKRSLTFGPSWRSVPKSKSSSAILQELPSPSWARTLTGPGGLVSWAELQEEVARRPCDSRSCRSSWGEGGGGCPGLQPQTQQVHGPGRAPAPGEQPGPLQVLLTKTPHQLWDTNQDAALALPSRSLPQSPTSTNQVPSFSQSHTAITSPASTQQSPNSHVVPGSHYDWPSSAEEAGLREDERWEGIRLSDILQASGVSIRPLRKHLAISLPSLPLDAWSLLGRVEQQSQAAGPDGPPPPPPPAPQPPRQEDGEKRGRREEAQSRDGENHLRLPLWHPLNSAPQRSPGLSRASPSPLTPPRPTSHWSSWSLDRPDAVVTPYMTPPDSTWVPCSPASETGHSFSSRTQGSMSCPDPWSRTPDQGREMCSAPDRSTGSGADLEPVEQELSELDSLYQASLMAQSSPASALPAAGPRTVAPAARKLMIGRGRSRTPTAEIERSAYGPPGCPRPPTWVNNSAWGLKLEQRAVQEGEGDGDQMRHFARSLSGTVIGPHHTRLALSRSFKTTEDQHVFCTRSDSLALPPALTGTERPELLGTDLC</sequence>
<comment type="caution">
    <text evidence="2">The sequence shown here is derived from an EMBL/GenBank/DDBJ whole genome shotgun (WGS) entry which is preliminary data.</text>
</comment>
<keyword evidence="3" id="KW-1185">Reference proteome</keyword>
<name>A0AAV6FXJ5_9TELE</name>
<reference evidence="2 3" key="1">
    <citation type="submission" date="2020-10" db="EMBL/GenBank/DDBJ databases">
        <title>Chromosome-scale genome assembly of the Allis shad, Alosa alosa.</title>
        <authorList>
            <person name="Margot Z."/>
            <person name="Christophe K."/>
            <person name="Cabau C."/>
            <person name="Louis A."/>
            <person name="Berthelot C."/>
            <person name="Parey E."/>
            <person name="Roest Crollius H."/>
            <person name="Montfort J."/>
            <person name="Robinson-Rechavi M."/>
            <person name="Bucao C."/>
            <person name="Bouchez O."/>
            <person name="Gislard M."/>
            <person name="Lluch J."/>
            <person name="Milhes M."/>
            <person name="Lampietro C."/>
            <person name="Lopez Roques C."/>
            <person name="Donnadieu C."/>
            <person name="Braasch I."/>
            <person name="Desvignes T."/>
            <person name="Postlethwait J."/>
            <person name="Bobe J."/>
            <person name="Guiguen Y."/>
        </authorList>
    </citation>
    <scope>NUCLEOTIDE SEQUENCE [LARGE SCALE GENOMIC DNA]</scope>
    <source>
        <strain evidence="2">M-15738</strain>
        <tissue evidence="2">Blood</tissue>
    </source>
</reference>
<dbReference type="Proteomes" id="UP000823561">
    <property type="component" value="Chromosome 17"/>
</dbReference>
<evidence type="ECO:0000313" key="3">
    <source>
        <dbReference type="Proteomes" id="UP000823561"/>
    </source>
</evidence>
<proteinExistence type="predicted"/>
<feature type="region of interest" description="Disordered" evidence="1">
    <location>
        <begin position="105"/>
        <end position="158"/>
    </location>
</feature>
<evidence type="ECO:0000313" key="2">
    <source>
        <dbReference type="EMBL" id="KAG5267280.1"/>
    </source>
</evidence>
<feature type="region of interest" description="Disordered" evidence="1">
    <location>
        <begin position="381"/>
        <end position="430"/>
    </location>
</feature>
<feature type="compositionally biased region" description="Pro residues" evidence="1">
    <location>
        <begin position="286"/>
        <end position="299"/>
    </location>
</feature>
<feature type="compositionally biased region" description="Pro residues" evidence="1">
    <location>
        <begin position="1"/>
        <end position="13"/>
    </location>
</feature>
<feature type="region of interest" description="Disordered" evidence="1">
    <location>
        <begin position="1"/>
        <end position="90"/>
    </location>
</feature>
<feature type="compositionally biased region" description="Low complexity" evidence="1">
    <location>
        <begin position="61"/>
        <end position="73"/>
    </location>
</feature>
<protein>
    <submittedName>
        <fullName evidence="2">Uncharacterized protein</fullName>
    </submittedName>
</protein>
<dbReference type="EMBL" id="JADWDJ010000017">
    <property type="protein sequence ID" value="KAG5267280.1"/>
    <property type="molecule type" value="Genomic_DNA"/>
</dbReference>
<dbReference type="AlphaFoldDB" id="A0AAV6FXJ5"/>
<gene>
    <name evidence="2" type="ORF">AALO_G00219990</name>
</gene>
<feature type="region of interest" description="Disordered" evidence="1">
    <location>
        <begin position="481"/>
        <end position="502"/>
    </location>
</feature>
<feature type="compositionally biased region" description="Polar residues" evidence="1">
    <location>
        <begin position="386"/>
        <end position="401"/>
    </location>
</feature>
<feature type="compositionally biased region" description="Basic and acidic residues" evidence="1">
    <location>
        <begin position="300"/>
        <end position="322"/>
    </location>
</feature>
<evidence type="ECO:0000256" key="1">
    <source>
        <dbReference type="SAM" id="MobiDB-lite"/>
    </source>
</evidence>